<protein>
    <submittedName>
        <fullName evidence="3">Chloroperoxidase</fullName>
        <ecNumber evidence="3">1.11.1.10</ecNumber>
    </submittedName>
</protein>
<dbReference type="PANTHER" id="PTHR43798:SF33">
    <property type="entry name" value="HYDROLASE, PUTATIVE (AFU_ORTHOLOGUE AFUA_2G14860)-RELATED"/>
    <property type="match status" value="1"/>
</dbReference>
<dbReference type="Gene3D" id="3.40.50.1820">
    <property type="entry name" value="alpha/beta hydrolase"/>
    <property type="match status" value="1"/>
</dbReference>
<dbReference type="InterPro" id="IPR050266">
    <property type="entry name" value="AB_hydrolase_sf"/>
</dbReference>
<evidence type="ECO:0000259" key="2">
    <source>
        <dbReference type="Pfam" id="PF08386"/>
    </source>
</evidence>
<dbReference type="InterPro" id="IPR000073">
    <property type="entry name" value="AB_hydrolase_1"/>
</dbReference>
<dbReference type="Proteomes" id="UP000054785">
    <property type="component" value="Unassembled WGS sequence"/>
</dbReference>
<dbReference type="GO" id="GO:0016691">
    <property type="term" value="F:chloride peroxidase activity"/>
    <property type="evidence" value="ECO:0007669"/>
    <property type="project" value="UniProtKB-EC"/>
</dbReference>
<dbReference type="Pfam" id="PF08386">
    <property type="entry name" value="Abhydrolase_4"/>
    <property type="match status" value="1"/>
</dbReference>
<reference evidence="3 4" key="1">
    <citation type="submission" date="2015-11" db="EMBL/GenBank/DDBJ databases">
        <title>Genomic analysis of 38 Legionella species identifies large and diverse effector repertoires.</title>
        <authorList>
            <person name="Burstein D."/>
            <person name="Amaro F."/>
            <person name="Zusman T."/>
            <person name="Lifshitz Z."/>
            <person name="Cohen O."/>
            <person name="Gilbert J.A."/>
            <person name="Pupko T."/>
            <person name="Shuman H.A."/>
            <person name="Segal G."/>
        </authorList>
    </citation>
    <scope>NUCLEOTIDE SEQUENCE [LARGE SCALE GENOMIC DNA]</scope>
    <source>
        <strain evidence="3 4">ATCC 49504</strain>
    </source>
</reference>
<comment type="caution">
    <text evidence="3">The sequence shown here is derived from an EMBL/GenBank/DDBJ whole genome shotgun (WGS) entry which is preliminary data.</text>
</comment>
<dbReference type="InterPro" id="IPR013595">
    <property type="entry name" value="Pept_S33_TAP-like_C"/>
</dbReference>
<dbReference type="RefSeq" id="WP_035901833.1">
    <property type="nucleotide sequence ID" value="NZ_CAAAHN010000009.1"/>
</dbReference>
<evidence type="ECO:0000313" key="3">
    <source>
        <dbReference type="EMBL" id="KTD02384.1"/>
    </source>
</evidence>
<dbReference type="Pfam" id="PF00561">
    <property type="entry name" value="Abhydrolase_1"/>
    <property type="match status" value="1"/>
</dbReference>
<feature type="domain" description="Peptidase S33 tripeptidyl aminopeptidase-like C-terminal" evidence="2">
    <location>
        <begin position="196"/>
        <end position="255"/>
    </location>
</feature>
<dbReference type="STRING" id="45065.Lgee_0713"/>
<accession>A0A0W0U377</accession>
<proteinExistence type="predicted"/>
<keyword evidence="3" id="KW-0560">Oxidoreductase</keyword>
<organism evidence="3 4">
    <name type="scientific">Legionella geestiana</name>
    <dbReference type="NCBI Taxonomy" id="45065"/>
    <lineage>
        <taxon>Bacteria</taxon>
        <taxon>Pseudomonadati</taxon>
        <taxon>Pseudomonadota</taxon>
        <taxon>Gammaproteobacteria</taxon>
        <taxon>Legionellales</taxon>
        <taxon>Legionellaceae</taxon>
        <taxon>Legionella</taxon>
    </lineage>
</organism>
<sequence length="257" mass="28529">MNMFNHKNGYYLTAGEAQIYVEETGSPDGYPVIFLHGGLGSICDYSPFVGKIDTRFRCIGIDTRGHGMSTRGSEPLTYELLEKDTAEVLRQLNISRCAITGFSDGGIIAMRLGISKPQLISHLIGIGADWNPPDATLQALFSSLTIDSWKNKFPETIELYERLNPNPDFSNLMQAVIRMWLDLTPSGYPGKRVQALKCQTLIIRGDADPFLPLRHCAELHQEIPDAHFLNVPFAGHAAHITHAEAVGAFINQFLNRD</sequence>
<dbReference type="EC" id="1.11.1.10" evidence="3"/>
<evidence type="ECO:0000259" key="1">
    <source>
        <dbReference type="Pfam" id="PF00561"/>
    </source>
</evidence>
<dbReference type="GO" id="GO:0016020">
    <property type="term" value="C:membrane"/>
    <property type="evidence" value="ECO:0007669"/>
    <property type="project" value="TreeGrafter"/>
</dbReference>
<dbReference type="InterPro" id="IPR029058">
    <property type="entry name" value="AB_hydrolase_fold"/>
</dbReference>
<keyword evidence="4" id="KW-1185">Reference proteome</keyword>
<dbReference type="EMBL" id="LNYC01000020">
    <property type="protein sequence ID" value="KTD02384.1"/>
    <property type="molecule type" value="Genomic_DNA"/>
</dbReference>
<keyword evidence="3" id="KW-0575">Peroxidase</keyword>
<dbReference type="PATRIC" id="fig|45065.4.peg.758"/>
<name>A0A0W0U377_9GAMM</name>
<dbReference type="AlphaFoldDB" id="A0A0W0U377"/>
<gene>
    <name evidence="3" type="primary">cpo</name>
    <name evidence="3" type="ORF">Lgee_0713</name>
</gene>
<dbReference type="SUPFAM" id="SSF53474">
    <property type="entry name" value="alpha/beta-Hydrolases"/>
    <property type="match status" value="1"/>
</dbReference>
<dbReference type="PANTHER" id="PTHR43798">
    <property type="entry name" value="MONOACYLGLYCEROL LIPASE"/>
    <property type="match status" value="1"/>
</dbReference>
<feature type="domain" description="AB hydrolase-1" evidence="1">
    <location>
        <begin position="30"/>
        <end position="142"/>
    </location>
</feature>
<evidence type="ECO:0000313" key="4">
    <source>
        <dbReference type="Proteomes" id="UP000054785"/>
    </source>
</evidence>